<feature type="compositionally biased region" description="Low complexity" evidence="1">
    <location>
        <begin position="148"/>
        <end position="166"/>
    </location>
</feature>
<protein>
    <submittedName>
        <fullName evidence="2">Uncharacterized protein</fullName>
    </submittedName>
</protein>
<dbReference type="EMBL" id="SWLE01000011">
    <property type="protein sequence ID" value="TNM94923.1"/>
    <property type="molecule type" value="Genomic_DNA"/>
</dbReference>
<dbReference type="AlphaFoldDB" id="A0A4Z2BRR3"/>
<feature type="region of interest" description="Disordered" evidence="1">
    <location>
        <begin position="131"/>
        <end position="176"/>
    </location>
</feature>
<feature type="region of interest" description="Disordered" evidence="1">
    <location>
        <begin position="1"/>
        <end position="26"/>
    </location>
</feature>
<keyword evidence="3" id="KW-1185">Reference proteome</keyword>
<accession>A0A4Z2BRR3</accession>
<proteinExistence type="predicted"/>
<sequence length="176" mass="19216">MASLGQVKEERQSIGSEGGESVQDVSRRMLMSPRSTCEALWRTQESVAMLRQIRGADSLHPDLNEEMFRAVRSVLLCLTELTDSGLKPSDARNDGSQLRLLQQECLSTEVLKLSELMAAVRSEILPRISREHPEAERCRQVSSGLSGHGPAELHPPLLPAQPAAGPSVPTSGQKHT</sequence>
<reference evidence="2 3" key="1">
    <citation type="submission" date="2019-04" db="EMBL/GenBank/DDBJ databases">
        <title>The sequence and de novo assembly of Takifugu bimaculatus genome using PacBio and Hi-C technologies.</title>
        <authorList>
            <person name="Xu P."/>
            <person name="Liu B."/>
            <person name="Zhou Z."/>
        </authorList>
    </citation>
    <scope>NUCLEOTIDE SEQUENCE [LARGE SCALE GENOMIC DNA]</scope>
    <source>
        <strain evidence="2">TB-2018</strain>
        <tissue evidence="2">Muscle</tissue>
    </source>
</reference>
<evidence type="ECO:0000313" key="3">
    <source>
        <dbReference type="Proteomes" id="UP000516260"/>
    </source>
</evidence>
<comment type="caution">
    <text evidence="2">The sequence shown here is derived from an EMBL/GenBank/DDBJ whole genome shotgun (WGS) entry which is preliminary data.</text>
</comment>
<evidence type="ECO:0000313" key="2">
    <source>
        <dbReference type="EMBL" id="TNM94923.1"/>
    </source>
</evidence>
<evidence type="ECO:0000256" key="1">
    <source>
        <dbReference type="SAM" id="MobiDB-lite"/>
    </source>
</evidence>
<dbReference type="Proteomes" id="UP000516260">
    <property type="component" value="Chromosome 19"/>
</dbReference>
<gene>
    <name evidence="2" type="ORF">fugu_017682</name>
</gene>
<name>A0A4Z2BRR3_9TELE</name>
<organism evidence="2 3">
    <name type="scientific">Takifugu bimaculatus</name>
    <dbReference type="NCBI Taxonomy" id="433685"/>
    <lineage>
        <taxon>Eukaryota</taxon>
        <taxon>Metazoa</taxon>
        <taxon>Chordata</taxon>
        <taxon>Craniata</taxon>
        <taxon>Vertebrata</taxon>
        <taxon>Euteleostomi</taxon>
        <taxon>Actinopterygii</taxon>
        <taxon>Neopterygii</taxon>
        <taxon>Teleostei</taxon>
        <taxon>Neoteleostei</taxon>
        <taxon>Acanthomorphata</taxon>
        <taxon>Eupercaria</taxon>
        <taxon>Tetraodontiformes</taxon>
        <taxon>Tetradontoidea</taxon>
        <taxon>Tetraodontidae</taxon>
        <taxon>Takifugu</taxon>
    </lineage>
</organism>